<evidence type="ECO:0000256" key="7">
    <source>
        <dbReference type="ARBA" id="ARBA00022884"/>
    </source>
</evidence>
<dbReference type="PANTHER" id="PTHR15952:SF11">
    <property type="entry name" value="EXPORTIN-T"/>
    <property type="match status" value="1"/>
</dbReference>
<proteinExistence type="inferred from homology"/>
<dbReference type="Pfam" id="PF08389">
    <property type="entry name" value="Xpo1"/>
    <property type="match status" value="1"/>
</dbReference>
<dbReference type="GO" id="GO:0005643">
    <property type="term" value="C:nuclear pore"/>
    <property type="evidence" value="ECO:0007669"/>
    <property type="project" value="TreeGrafter"/>
</dbReference>
<feature type="region of interest" description="Disordered" evidence="10">
    <location>
        <begin position="943"/>
        <end position="970"/>
    </location>
</feature>
<feature type="domain" description="Exportin-1/Importin-beta-like" evidence="11">
    <location>
        <begin position="136"/>
        <end position="286"/>
    </location>
</feature>
<evidence type="ECO:0000256" key="9">
    <source>
        <dbReference type="RuleBase" id="RU366037"/>
    </source>
</evidence>
<keyword evidence="8 9" id="KW-0539">Nucleus</keyword>
<comment type="subcellular location">
    <subcellularLocation>
        <location evidence="1 9">Cytoplasm</location>
    </subcellularLocation>
    <subcellularLocation>
        <location evidence="9">Nucleus</location>
    </subcellularLocation>
    <text evidence="9">Shuttles between the nucleus and the cytoplasm.</text>
</comment>
<accession>A0A139AAV9</accession>
<keyword evidence="5 9" id="KW-0963">Cytoplasm</keyword>
<keyword evidence="7 9" id="KW-0694">RNA-binding</keyword>
<dbReference type="InterPro" id="IPR040017">
    <property type="entry name" value="XPOT"/>
</dbReference>
<dbReference type="PANTHER" id="PTHR15952">
    <property type="entry name" value="EXPORTIN-T/LOS1"/>
    <property type="match status" value="1"/>
</dbReference>
<keyword evidence="14" id="KW-1185">Reference proteome</keyword>
<dbReference type="InterPro" id="IPR011989">
    <property type="entry name" value="ARM-like"/>
</dbReference>
<feature type="compositionally biased region" description="Low complexity" evidence="10">
    <location>
        <begin position="943"/>
        <end position="959"/>
    </location>
</feature>
<evidence type="ECO:0000256" key="6">
    <source>
        <dbReference type="ARBA" id="ARBA00022555"/>
    </source>
</evidence>
<reference evidence="13 14" key="1">
    <citation type="journal article" date="2015" name="Genome Biol. Evol.">
        <title>Phylogenomic analyses indicate that early fungi evolved digesting cell walls of algal ancestors of land plants.</title>
        <authorList>
            <person name="Chang Y."/>
            <person name="Wang S."/>
            <person name="Sekimoto S."/>
            <person name="Aerts A.L."/>
            <person name="Choi C."/>
            <person name="Clum A."/>
            <person name="LaButti K.M."/>
            <person name="Lindquist E.A."/>
            <person name="Yee Ngan C."/>
            <person name="Ohm R.A."/>
            <person name="Salamov A.A."/>
            <person name="Grigoriev I.V."/>
            <person name="Spatafora J.W."/>
            <person name="Berbee M.L."/>
        </authorList>
    </citation>
    <scope>NUCLEOTIDE SEQUENCE [LARGE SCALE GENOMIC DNA]</scope>
    <source>
        <strain evidence="13 14">JEL478</strain>
    </source>
</reference>
<evidence type="ECO:0000313" key="14">
    <source>
        <dbReference type="Proteomes" id="UP000070544"/>
    </source>
</evidence>
<dbReference type="GO" id="GO:0031267">
    <property type="term" value="F:small GTPase binding"/>
    <property type="evidence" value="ECO:0007669"/>
    <property type="project" value="InterPro"/>
</dbReference>
<organism evidence="13 14">
    <name type="scientific">Gonapodya prolifera (strain JEL478)</name>
    <name type="common">Monoblepharis prolifera</name>
    <dbReference type="NCBI Taxonomy" id="1344416"/>
    <lineage>
        <taxon>Eukaryota</taxon>
        <taxon>Fungi</taxon>
        <taxon>Fungi incertae sedis</taxon>
        <taxon>Chytridiomycota</taxon>
        <taxon>Chytridiomycota incertae sedis</taxon>
        <taxon>Monoblepharidomycetes</taxon>
        <taxon>Monoblepharidales</taxon>
        <taxon>Gonapodyaceae</taxon>
        <taxon>Gonapodya</taxon>
    </lineage>
</organism>
<evidence type="ECO:0000256" key="3">
    <source>
        <dbReference type="ARBA" id="ARBA00018928"/>
    </source>
</evidence>
<dbReference type="OrthoDB" id="26399at2759"/>
<keyword evidence="6 9" id="KW-0820">tRNA-binding</keyword>
<dbReference type="EMBL" id="KQ965775">
    <property type="protein sequence ID" value="KXS13789.1"/>
    <property type="molecule type" value="Genomic_DNA"/>
</dbReference>
<evidence type="ECO:0000256" key="1">
    <source>
        <dbReference type="ARBA" id="ARBA00004496"/>
    </source>
</evidence>
<dbReference type="GO" id="GO:0071528">
    <property type="term" value="P:tRNA re-export from nucleus"/>
    <property type="evidence" value="ECO:0007669"/>
    <property type="project" value="UniProtKB-UniRule"/>
</dbReference>
<dbReference type="AlphaFoldDB" id="A0A139AAV9"/>
<evidence type="ECO:0000256" key="5">
    <source>
        <dbReference type="ARBA" id="ARBA00022490"/>
    </source>
</evidence>
<dbReference type="SUPFAM" id="SSF48371">
    <property type="entry name" value="ARM repeat"/>
    <property type="match status" value="1"/>
</dbReference>
<gene>
    <name evidence="13" type="ORF">M427DRAFT_124804</name>
</gene>
<keyword evidence="4 9" id="KW-0813">Transport</keyword>
<dbReference type="OMA" id="HEMFLFG"/>
<comment type="function">
    <text evidence="9">tRNA nucleus export receptor which facilitates tRNA translocation across the nuclear pore complex.</text>
</comment>
<evidence type="ECO:0000256" key="2">
    <source>
        <dbReference type="ARBA" id="ARBA00009466"/>
    </source>
</evidence>
<evidence type="ECO:0000256" key="4">
    <source>
        <dbReference type="ARBA" id="ARBA00022448"/>
    </source>
</evidence>
<dbReference type="InterPro" id="IPR013598">
    <property type="entry name" value="Exportin-1/Importin-b-like"/>
</dbReference>
<evidence type="ECO:0000256" key="8">
    <source>
        <dbReference type="ARBA" id="ARBA00023242"/>
    </source>
</evidence>
<comment type="similarity">
    <text evidence="2 9">Belongs to the exportin family.</text>
</comment>
<dbReference type="InterPro" id="IPR016024">
    <property type="entry name" value="ARM-type_fold"/>
</dbReference>
<feature type="domain" description="Exportin-T C-terminal" evidence="12">
    <location>
        <begin position="353"/>
        <end position="1075"/>
    </location>
</feature>
<dbReference type="GO" id="GO:0000049">
    <property type="term" value="F:tRNA binding"/>
    <property type="evidence" value="ECO:0007669"/>
    <property type="project" value="UniProtKB-UniRule"/>
</dbReference>
<dbReference type="Gene3D" id="1.25.10.10">
    <property type="entry name" value="Leucine-rich Repeat Variant"/>
    <property type="match status" value="1"/>
</dbReference>
<dbReference type="InterPro" id="IPR045546">
    <property type="entry name" value="Exportin-T_C"/>
</dbReference>
<sequence>MPLHDLARNPHQPTPYPHAHSMLAAAPAPAAPSIGDLEAAVLLAFSPTTDPATKVQATTFCEEVRASEGGWRACLELFSRHEPASSVEARFFTLGVLEDVVRNRWDTLSLLDRGAIRTTFWTWLGSGLDTQEPISVKNKAAQLVARLFRHLYLVEWPTFWADLLSLLASRGRSAAATDTFLRICLAVDEEVVSKLVPRLPEELKLNQSIKDAMRERDVPRLVEAWLDILARHAETSPDVAALCLRITSLYVSWVDIRLVATPAFLQPLYGFILNPGPLRAPACDCLRELVLKGMPPRDKLNLFRELRLPELLGSLRADAQGTELGEHVARLVNAAGSELTGCWEGAPSRDQDVQVAAAAAVAELAPHLIASLSDEYDETSQAVMPFLGDYLTLLKRQKRSAGGKLLPDQYATLAALADAIVRKMKYDEEASVSIGGFSDEGDDDEAEFAELRHNLKTNLDAVAAIDSDLYTSLILSSVRNRLQAISSTNGGSSPSDVLSWSEAELALYLLFQYGDTLKGQVLFVVPAIDGKPANLTPLGEMMTDLIQSNISSYPHPSIPVIYFETISRYGGFFDHAPHLIPLVLQSFVDTRGLHHRRPAIRLRINYLFLRFLRVTSVHIARYAEGGLVSIQDLLTIRPEKSSKTGLVKVSMEAKVEWPASFDSQLFLFEAAGVLISAGSAGDVSPQRRVELLQAALTPLLSTIVNVSTDSNGNDILPLVQSIAAIGTVGRGLPDVDKTDPAVLSALAPVMVEAFRYILTALQVMNTPDVWEVTRTAYQRIVNGVGAPLLEYLEPLVRIGLLPRNNPRELCEFLPSLGLLMVKLKSVVMPYLDALLWILLERILDHLRAPISMVEEGTIKKELGKTYLGFLGAMFGGELDEVFTSPRNHEHLNVILESVIHLARDFSDAPNQRSAFTVLARCVLVWAGSVATPFVNGYVELSTSPLSTSPSTTAAAGKLAPKPKKSKPPSVGALLIPRPNPLPGFVTFVYDQIVPVSFDAILKPGATTREAQSHLTVIEIVQLHKCILAKQGDEYLEFLRSRFLPSWNCPPNVVEGFVDALQNPDLKVLKKFMEATFLRQHTNGNGR</sequence>
<evidence type="ECO:0000259" key="11">
    <source>
        <dbReference type="Pfam" id="PF08389"/>
    </source>
</evidence>
<dbReference type="Proteomes" id="UP000070544">
    <property type="component" value="Unassembled WGS sequence"/>
</dbReference>
<dbReference type="STRING" id="1344416.A0A139AAV9"/>
<protein>
    <recommendedName>
        <fullName evidence="3 9">Exportin-T</fullName>
    </recommendedName>
    <alternativeName>
        <fullName evidence="9">Exportin(tRNA)</fullName>
    </alternativeName>
    <alternativeName>
        <fullName evidence="9">tRNA exportin</fullName>
    </alternativeName>
</protein>
<evidence type="ECO:0000259" key="12">
    <source>
        <dbReference type="Pfam" id="PF19282"/>
    </source>
</evidence>
<name>A0A139AAV9_GONPJ</name>
<dbReference type="GO" id="GO:0005737">
    <property type="term" value="C:cytoplasm"/>
    <property type="evidence" value="ECO:0007669"/>
    <property type="project" value="UniProtKB-SubCell"/>
</dbReference>
<evidence type="ECO:0000256" key="10">
    <source>
        <dbReference type="SAM" id="MobiDB-lite"/>
    </source>
</evidence>
<dbReference type="GO" id="GO:0016363">
    <property type="term" value="C:nuclear matrix"/>
    <property type="evidence" value="ECO:0007669"/>
    <property type="project" value="TreeGrafter"/>
</dbReference>
<dbReference type="Pfam" id="PF19282">
    <property type="entry name" value="Exportin-T"/>
    <property type="match status" value="1"/>
</dbReference>
<evidence type="ECO:0000313" key="13">
    <source>
        <dbReference type="EMBL" id="KXS13789.1"/>
    </source>
</evidence>